<name>A0A9N9BEV8_9GLOM</name>
<accession>A0A9N9BEV8</accession>
<comment type="caution">
    <text evidence="1">The sequence shown here is derived from an EMBL/GenBank/DDBJ whole genome shotgun (WGS) entry which is preliminary data.</text>
</comment>
<gene>
    <name evidence="1" type="ORF">AGERDE_LOCUS7266</name>
</gene>
<dbReference type="PANTHER" id="PTHR14187">
    <property type="entry name" value="ALPHA KINASE/ELONGATION FACTOR 2 KINASE"/>
    <property type="match status" value="1"/>
</dbReference>
<dbReference type="InterPro" id="IPR043129">
    <property type="entry name" value="ATPase_NBD"/>
</dbReference>
<organism evidence="1 2">
    <name type="scientific">Ambispora gerdemannii</name>
    <dbReference type="NCBI Taxonomy" id="144530"/>
    <lineage>
        <taxon>Eukaryota</taxon>
        <taxon>Fungi</taxon>
        <taxon>Fungi incertae sedis</taxon>
        <taxon>Mucoromycota</taxon>
        <taxon>Glomeromycotina</taxon>
        <taxon>Glomeromycetes</taxon>
        <taxon>Archaeosporales</taxon>
        <taxon>Ambisporaceae</taxon>
        <taxon>Ambispora</taxon>
    </lineage>
</organism>
<dbReference type="OrthoDB" id="2963168at2759"/>
<dbReference type="Gene3D" id="3.30.420.40">
    <property type="match status" value="2"/>
</dbReference>
<sequence length="562" mass="64046">MDIEDIRSVVAIGKLWYHVQFEKLGGFAYAHKANPEIETNGRWPGREGLPKTNTALRYEQDPETGSLSVAAWGEPALVQTPEKKKKSGANKIYTVELFKLHLTEMSNKPFLPAGMDYKKPICDYLNCMNKLITETLEKTWPGMQSSQILYVMTIPAEWKENTKVIMRECAHTAGIIETVDSNKLEFTSEPEAAAMHCLNVVEEHKLNIGDSFLVVDCGGGTVDLTTRTINDENKLGEITERTGDLCGATFIDLEFLKYLGKKIGFSALEKVKTDHYGQLQYLVQKFFCPRVKYLFDGNQDTFKPIDLDLEHYCPSLMKYVTGENKEKMEQEDWLIELDFESVKLMFDPVVAKVIKLISNQLKAAESVKSPSAMFLVGGFSESVYLRNRIKKAFANKVPIIAEPRQPMGAVVKGAVAYGLNMGAVETRILKWSYGIEVLVEWDPYEDPVERRTFEGRVHRFQKLAERRTQVKVDKEFSGEFKPVYSDQTSARFKVYYSENSPRYCDELDVCFLGKLQIDTYLGINRPIEFSLTFGKMELKASAHNKTTGQMYHTSWMMNNFTN</sequence>
<evidence type="ECO:0000313" key="2">
    <source>
        <dbReference type="Proteomes" id="UP000789831"/>
    </source>
</evidence>
<dbReference type="PANTHER" id="PTHR14187:SF5">
    <property type="entry name" value="HEAT SHOCK 70 KDA PROTEIN 12A"/>
    <property type="match status" value="1"/>
</dbReference>
<dbReference type="AlphaFoldDB" id="A0A9N9BEV8"/>
<reference evidence="1" key="1">
    <citation type="submission" date="2021-06" db="EMBL/GenBank/DDBJ databases">
        <authorList>
            <person name="Kallberg Y."/>
            <person name="Tangrot J."/>
            <person name="Rosling A."/>
        </authorList>
    </citation>
    <scope>NUCLEOTIDE SEQUENCE</scope>
    <source>
        <strain evidence="1">MT106</strain>
    </source>
</reference>
<protein>
    <submittedName>
        <fullName evidence="1">5605_t:CDS:1</fullName>
    </submittedName>
</protein>
<proteinExistence type="predicted"/>
<dbReference type="SUPFAM" id="SSF53067">
    <property type="entry name" value="Actin-like ATPase domain"/>
    <property type="match status" value="2"/>
</dbReference>
<evidence type="ECO:0000313" key="1">
    <source>
        <dbReference type="EMBL" id="CAG8563425.1"/>
    </source>
</evidence>
<dbReference type="Proteomes" id="UP000789831">
    <property type="component" value="Unassembled WGS sequence"/>
</dbReference>
<dbReference type="Gene3D" id="3.90.640.10">
    <property type="entry name" value="Actin, Chain A, domain 4"/>
    <property type="match status" value="1"/>
</dbReference>
<dbReference type="EMBL" id="CAJVPL010001293">
    <property type="protein sequence ID" value="CAG8563425.1"/>
    <property type="molecule type" value="Genomic_DNA"/>
</dbReference>
<keyword evidence="2" id="KW-1185">Reference proteome</keyword>